<keyword evidence="6 8" id="KW-0472">Membrane</keyword>
<organism evidence="9 10">
    <name type="scientific">Orlajensenia leifsoniae</name>
    <dbReference type="NCBI Taxonomy" id="2561933"/>
    <lineage>
        <taxon>Bacteria</taxon>
        <taxon>Bacillati</taxon>
        <taxon>Actinomycetota</taxon>
        <taxon>Actinomycetes</taxon>
        <taxon>Micrococcales</taxon>
        <taxon>Microbacteriaceae</taxon>
        <taxon>Orlajensenia</taxon>
    </lineage>
</organism>
<dbReference type="GO" id="GO:0016872">
    <property type="term" value="F:intramolecular lyase activity"/>
    <property type="evidence" value="ECO:0007669"/>
    <property type="project" value="InterPro"/>
</dbReference>
<comment type="subcellular location">
    <subcellularLocation>
        <location evidence="1">Membrane</location>
        <topology evidence="1">Multi-pass membrane protein</topology>
    </subcellularLocation>
</comment>
<dbReference type="AlphaFoldDB" id="A0A4Y9R5W0"/>
<feature type="transmembrane region" description="Helical" evidence="8">
    <location>
        <begin position="35"/>
        <end position="60"/>
    </location>
</feature>
<dbReference type="GO" id="GO:0045436">
    <property type="term" value="F:lycopene beta cyclase activity"/>
    <property type="evidence" value="ECO:0007669"/>
    <property type="project" value="UniProtKB-ARBA"/>
</dbReference>
<evidence type="ECO:0000256" key="7">
    <source>
        <dbReference type="ARBA" id="ARBA00023235"/>
    </source>
</evidence>
<evidence type="ECO:0000313" key="10">
    <source>
        <dbReference type="Proteomes" id="UP000298127"/>
    </source>
</evidence>
<evidence type="ECO:0000256" key="6">
    <source>
        <dbReference type="ARBA" id="ARBA00023136"/>
    </source>
</evidence>
<comment type="caution">
    <text evidence="9">The sequence shown here is derived from an EMBL/GenBank/DDBJ whole genome shotgun (WGS) entry which is preliminary data.</text>
</comment>
<evidence type="ECO:0000256" key="8">
    <source>
        <dbReference type="SAM" id="Phobius"/>
    </source>
</evidence>
<evidence type="ECO:0000256" key="1">
    <source>
        <dbReference type="ARBA" id="ARBA00004141"/>
    </source>
</evidence>
<keyword evidence="7" id="KW-0413">Isomerase</keyword>
<reference evidence="9 10" key="1">
    <citation type="journal article" date="2018" name="J. Microbiol.">
        <title>Leifsonia flava sp. nov., a novel actinobacterium isolated from the rhizosphere of Aquilegia viridiflora.</title>
        <authorList>
            <person name="Cai Y."/>
            <person name="Tao W.Z."/>
            <person name="Ma Y.J."/>
            <person name="Cheng J."/>
            <person name="Zhang M.Y."/>
            <person name="Zhang Y.X."/>
        </authorList>
    </citation>
    <scope>NUCLEOTIDE SEQUENCE [LARGE SCALE GENOMIC DNA]</scope>
    <source>
        <strain evidence="9 10">SYP-B2174</strain>
    </source>
</reference>
<evidence type="ECO:0000313" key="9">
    <source>
        <dbReference type="EMBL" id="TFV98845.1"/>
    </source>
</evidence>
<dbReference type="EMBL" id="SPQZ01000002">
    <property type="protein sequence ID" value="TFV98845.1"/>
    <property type="molecule type" value="Genomic_DNA"/>
</dbReference>
<feature type="transmembrane region" description="Helical" evidence="8">
    <location>
        <begin position="80"/>
        <end position="101"/>
    </location>
</feature>
<comment type="pathway">
    <text evidence="2">Carotenoid biosynthesis.</text>
</comment>
<keyword evidence="10" id="KW-1185">Reference proteome</keyword>
<dbReference type="GO" id="GO:0016117">
    <property type="term" value="P:carotenoid biosynthetic process"/>
    <property type="evidence" value="ECO:0007669"/>
    <property type="project" value="UniProtKB-KW"/>
</dbReference>
<gene>
    <name evidence="9" type="ORF">E4M00_04860</name>
</gene>
<name>A0A4Y9R5W0_9MICO</name>
<keyword evidence="5 8" id="KW-1133">Transmembrane helix</keyword>
<dbReference type="GO" id="GO:0016020">
    <property type="term" value="C:membrane"/>
    <property type="evidence" value="ECO:0007669"/>
    <property type="project" value="UniProtKB-SubCell"/>
</dbReference>
<dbReference type="RefSeq" id="WP_135119375.1">
    <property type="nucleotide sequence ID" value="NZ_SPQZ01000002.1"/>
</dbReference>
<evidence type="ECO:0000256" key="5">
    <source>
        <dbReference type="ARBA" id="ARBA00022989"/>
    </source>
</evidence>
<feature type="transmembrane region" description="Helical" evidence="8">
    <location>
        <begin position="6"/>
        <end position="23"/>
    </location>
</feature>
<accession>A0A4Y9R5W0</accession>
<protein>
    <submittedName>
        <fullName evidence="9">Lycopene cyclase domain-containing protein</fullName>
    </submittedName>
</protein>
<dbReference type="InterPro" id="IPR017825">
    <property type="entry name" value="Lycopene_cyclase_dom"/>
</dbReference>
<keyword evidence="4" id="KW-0125">Carotenoid biosynthesis</keyword>
<dbReference type="Proteomes" id="UP000298127">
    <property type="component" value="Unassembled WGS sequence"/>
</dbReference>
<keyword evidence="3 8" id="KW-0812">Transmembrane</keyword>
<evidence type="ECO:0000256" key="3">
    <source>
        <dbReference type="ARBA" id="ARBA00022692"/>
    </source>
</evidence>
<sequence length="107" mass="12158">MTFAYLGALLVSLAGMVVLDWRYRLFFWRSPVRAAIVLISGVVFFLIWDLVGIDLGLFSRGETAYMTGILLAPELPLEEAFFLTFLCYLTMNLVALFDLILTARRRA</sequence>
<proteinExistence type="predicted"/>
<evidence type="ECO:0000256" key="2">
    <source>
        <dbReference type="ARBA" id="ARBA00004829"/>
    </source>
</evidence>
<dbReference type="NCBIfam" id="TIGR03462">
    <property type="entry name" value="CarR_dom_SF"/>
    <property type="match status" value="1"/>
</dbReference>
<evidence type="ECO:0000256" key="4">
    <source>
        <dbReference type="ARBA" id="ARBA00022746"/>
    </source>
</evidence>